<dbReference type="KEGG" id="mgy:MGMSRv2__3477"/>
<sequence>MPPLPPPSPWLIQGFQSLERGDAVTAEHQFRQALMMRRGEPQALQGLGLALIRQNRQTEARAPLEQAAAALPKDAGCAANLGALLIELGDHQAAETHLRRATRAQPGMAAAWNNLGRVLMHLERLDEAETVLRKALILTPDYSQCRENWRETQDIRLHRLEQCGQYAKALEEADKALQLDPTWDKARYFRACTLLRLQRFTAGWADYRVKYDELQALPLPEWQGEVLAPPATLLIRAEQGIGEQIMLASLIERARSRCPRIIAECDERMVPLMTRSLPAITWVPWTDPPAAALRDPAITRQFGLGRLPSLFLSDATAFGDGAAFLVPDPVRRDAARRVLGGDKPIIGLAWASGRSPAAARKNIPIAALRPLLTSLSARFVVLQYEPAAEDMAELRSWGIDLADCPDLDPMTDLEGFAATIAACDHVVTISNATAHFAGALGVPTTVLLSACPLWHWFTETSTSPWYSSLKLYRQKKDDGDWSDVMAAVITDLALVSVHRLELDGRR</sequence>
<keyword evidence="2 3" id="KW-0802">TPR repeat</keyword>
<dbReference type="eggNOG" id="COG0457">
    <property type="taxonomic scope" value="Bacteria"/>
</dbReference>
<dbReference type="PANTHER" id="PTHR44227:SF3">
    <property type="entry name" value="PROTEIN O-MANNOSYL-TRANSFERASE TMTC4"/>
    <property type="match status" value="1"/>
</dbReference>
<dbReference type="InterPro" id="IPR019734">
    <property type="entry name" value="TPR_rpt"/>
</dbReference>
<proteinExistence type="predicted"/>
<protein>
    <submittedName>
        <fullName evidence="4">Uncharacterized protein</fullName>
    </submittedName>
</protein>
<evidence type="ECO:0000256" key="2">
    <source>
        <dbReference type="ARBA" id="ARBA00022803"/>
    </source>
</evidence>
<keyword evidence="5" id="KW-1185">Reference proteome</keyword>
<dbReference type="SMART" id="SM00028">
    <property type="entry name" value="TPR"/>
    <property type="match status" value="3"/>
</dbReference>
<dbReference type="Pfam" id="PF13432">
    <property type="entry name" value="TPR_16"/>
    <property type="match status" value="2"/>
</dbReference>
<dbReference type="AlphaFoldDB" id="V6F5N4"/>
<evidence type="ECO:0000313" key="5">
    <source>
        <dbReference type="Proteomes" id="UP000018922"/>
    </source>
</evidence>
<accession>V6F5N4</accession>
<dbReference type="EMBL" id="HG794546">
    <property type="protein sequence ID" value="CDL00692.1"/>
    <property type="molecule type" value="Genomic_DNA"/>
</dbReference>
<gene>
    <name evidence="4" type="ordered locus">MGMSRv2__3477</name>
</gene>
<keyword evidence="1" id="KW-0677">Repeat</keyword>
<feature type="repeat" description="TPR" evidence="3">
    <location>
        <begin position="109"/>
        <end position="142"/>
    </location>
</feature>
<reference evidence="4 5" key="1">
    <citation type="journal article" date="2014" name="Genome Announc.">
        <title>Complete genome sequence of Magnetospirillum gryphiswaldense MSR-1.</title>
        <authorList>
            <person name="Wang X."/>
            <person name="Wang Q."/>
            <person name="Zhang W."/>
            <person name="Wang Y."/>
            <person name="Li L."/>
            <person name="Wen T."/>
            <person name="Zhang T."/>
            <person name="Zhang Y."/>
            <person name="Xu J."/>
            <person name="Hu J."/>
            <person name="Li S."/>
            <person name="Liu L."/>
            <person name="Liu J."/>
            <person name="Jiang W."/>
            <person name="Tian J."/>
            <person name="Li Y."/>
            <person name="Schuler D."/>
            <person name="Wang L."/>
            <person name="Li J."/>
        </authorList>
    </citation>
    <scope>NUCLEOTIDE SEQUENCE [LARGE SCALE GENOMIC DNA]</scope>
    <source>
        <strain evidence="5">DSM 6361 / JCM 21280 / NBRC 15271 / MSR-1</strain>
    </source>
</reference>
<dbReference type="SUPFAM" id="SSF48452">
    <property type="entry name" value="TPR-like"/>
    <property type="match status" value="1"/>
</dbReference>
<evidence type="ECO:0000256" key="1">
    <source>
        <dbReference type="ARBA" id="ARBA00022737"/>
    </source>
</evidence>
<dbReference type="InterPro" id="IPR052346">
    <property type="entry name" value="O-mannosyl-transferase_TMTC"/>
</dbReference>
<dbReference type="SUPFAM" id="SSF53756">
    <property type="entry name" value="UDP-Glycosyltransferase/glycogen phosphorylase"/>
    <property type="match status" value="1"/>
</dbReference>
<evidence type="ECO:0000256" key="3">
    <source>
        <dbReference type="PROSITE-ProRule" id="PRU00339"/>
    </source>
</evidence>
<dbReference type="PROSITE" id="PS50005">
    <property type="entry name" value="TPR"/>
    <property type="match status" value="1"/>
</dbReference>
<dbReference type="Gene3D" id="3.40.50.2000">
    <property type="entry name" value="Glycogen Phosphorylase B"/>
    <property type="match status" value="1"/>
</dbReference>
<organism evidence="4 5">
    <name type="scientific">Magnetospirillum gryphiswaldense (strain DSM 6361 / JCM 21280 / NBRC 15271 / MSR-1)</name>
    <dbReference type="NCBI Taxonomy" id="431944"/>
    <lineage>
        <taxon>Bacteria</taxon>
        <taxon>Pseudomonadati</taxon>
        <taxon>Pseudomonadota</taxon>
        <taxon>Alphaproteobacteria</taxon>
        <taxon>Rhodospirillales</taxon>
        <taxon>Rhodospirillaceae</taxon>
        <taxon>Magnetospirillum</taxon>
    </lineage>
</organism>
<dbReference type="HOGENOM" id="CLU_010140_1_1_5"/>
<dbReference type="STRING" id="1430440.MGMSRv2__3477"/>
<dbReference type="PANTHER" id="PTHR44227">
    <property type="match status" value="1"/>
</dbReference>
<evidence type="ECO:0000313" key="4">
    <source>
        <dbReference type="EMBL" id="CDL00692.1"/>
    </source>
</evidence>
<dbReference type="InterPro" id="IPR011990">
    <property type="entry name" value="TPR-like_helical_dom_sf"/>
</dbReference>
<dbReference type="Proteomes" id="UP000018922">
    <property type="component" value="Chromosome I"/>
</dbReference>
<name>V6F5N4_MAGGM</name>
<dbReference type="Gene3D" id="1.25.40.10">
    <property type="entry name" value="Tetratricopeptide repeat domain"/>
    <property type="match status" value="2"/>
</dbReference>